<reference evidence="2 3" key="1">
    <citation type="submission" date="2007-03" db="EMBL/GenBank/DDBJ databases">
        <authorList>
            <person name="Stal L."/>
            <person name="Ferriera S."/>
            <person name="Johnson J."/>
            <person name="Kravitz S."/>
            <person name="Beeson K."/>
            <person name="Sutton G."/>
            <person name="Rogers Y.-H."/>
            <person name="Friedman R."/>
            <person name="Frazier M."/>
            <person name="Venter J.C."/>
        </authorList>
    </citation>
    <scope>NUCLEOTIDE SEQUENCE [LARGE SCALE GENOMIC DNA]</scope>
    <source>
        <strain evidence="2 3">CCY0110</strain>
    </source>
</reference>
<dbReference type="AlphaFoldDB" id="A3IWG6"/>
<feature type="coiled-coil region" evidence="1">
    <location>
        <begin position="163"/>
        <end position="190"/>
    </location>
</feature>
<keyword evidence="3" id="KW-1185">Reference proteome</keyword>
<gene>
    <name evidence="2" type="ORF">CY0110_31650</name>
</gene>
<name>A3IWG6_9CHRO</name>
<keyword evidence="1" id="KW-0175">Coiled coil</keyword>
<evidence type="ECO:0000313" key="3">
    <source>
        <dbReference type="Proteomes" id="UP000003781"/>
    </source>
</evidence>
<evidence type="ECO:0000256" key="1">
    <source>
        <dbReference type="SAM" id="Coils"/>
    </source>
</evidence>
<evidence type="ECO:0000313" key="2">
    <source>
        <dbReference type="EMBL" id="EAZ89150.1"/>
    </source>
</evidence>
<dbReference type="eggNOG" id="ENOG502ZCM2">
    <property type="taxonomic scope" value="Bacteria"/>
</dbReference>
<comment type="caution">
    <text evidence="2">The sequence shown here is derived from an EMBL/GenBank/DDBJ whole genome shotgun (WGS) entry which is preliminary data.</text>
</comment>
<protein>
    <submittedName>
        <fullName evidence="2">Uncharacterized protein</fullName>
    </submittedName>
</protein>
<proteinExistence type="predicted"/>
<sequence>MQWDLKPEDCPNKDVCGIITKLTEEEEIELYQARLENNRRIVERIRVNQEQAASSLLLSRGDAQTPESLGVTDTLAELQTAISLLESTINELDEGYIAPVGVEAHRYTVKRPYGCYEYNKLTAKDAIFEPQIKRNKVKVIHLSKDDDQRNIKGRAGIEKRNRLLAIKRQIKAATELLNEAREDASRESIEEAVARKMT</sequence>
<dbReference type="Proteomes" id="UP000003781">
    <property type="component" value="Unassembled WGS sequence"/>
</dbReference>
<dbReference type="EMBL" id="AAXW01000052">
    <property type="protein sequence ID" value="EAZ89150.1"/>
    <property type="molecule type" value="Genomic_DNA"/>
</dbReference>
<accession>A3IWG6</accession>
<organism evidence="2 3">
    <name type="scientific">Crocosphaera chwakensis CCY0110</name>
    <dbReference type="NCBI Taxonomy" id="391612"/>
    <lineage>
        <taxon>Bacteria</taxon>
        <taxon>Bacillati</taxon>
        <taxon>Cyanobacteriota</taxon>
        <taxon>Cyanophyceae</taxon>
        <taxon>Oscillatoriophycideae</taxon>
        <taxon>Chroococcales</taxon>
        <taxon>Aphanothecaceae</taxon>
        <taxon>Crocosphaera</taxon>
        <taxon>Crocosphaera chwakensis</taxon>
    </lineage>
</organism>